<dbReference type="InterPro" id="IPR002052">
    <property type="entry name" value="DNA_methylase_N6_adenine_CS"/>
</dbReference>
<dbReference type="InterPro" id="IPR012263">
    <property type="entry name" value="M_m6A_EcoRV"/>
</dbReference>
<comment type="catalytic activity">
    <reaction evidence="6 8">
        <text>a 2'-deoxyadenosine in DNA + S-adenosyl-L-methionine = an N(6)-methyl-2'-deoxyadenosine in DNA + S-adenosyl-L-homocysteine + H(+)</text>
        <dbReference type="Rhea" id="RHEA:15197"/>
        <dbReference type="Rhea" id="RHEA-COMP:12418"/>
        <dbReference type="Rhea" id="RHEA-COMP:12419"/>
        <dbReference type="ChEBI" id="CHEBI:15378"/>
        <dbReference type="ChEBI" id="CHEBI:57856"/>
        <dbReference type="ChEBI" id="CHEBI:59789"/>
        <dbReference type="ChEBI" id="CHEBI:90615"/>
        <dbReference type="ChEBI" id="CHEBI:90616"/>
        <dbReference type="EC" id="2.1.1.72"/>
    </reaction>
</comment>
<accession>A0A1G6URA2</accession>
<dbReference type="PIRSF" id="PIRSF000398">
    <property type="entry name" value="M_m6A_EcoRV"/>
    <property type="match status" value="1"/>
</dbReference>
<evidence type="ECO:0000256" key="8">
    <source>
        <dbReference type="RuleBase" id="RU361257"/>
    </source>
</evidence>
<dbReference type="GO" id="GO:1904047">
    <property type="term" value="F:S-adenosyl-L-methionine binding"/>
    <property type="evidence" value="ECO:0007669"/>
    <property type="project" value="TreeGrafter"/>
</dbReference>
<feature type="binding site" evidence="7">
    <location>
        <position position="26"/>
    </location>
    <ligand>
        <name>S-adenosyl-L-methionine</name>
        <dbReference type="ChEBI" id="CHEBI:59789"/>
    </ligand>
</feature>
<evidence type="ECO:0000256" key="3">
    <source>
        <dbReference type="ARBA" id="ARBA00022603"/>
    </source>
</evidence>
<dbReference type="NCBIfam" id="TIGR00571">
    <property type="entry name" value="dam"/>
    <property type="match status" value="1"/>
</dbReference>
<evidence type="ECO:0000256" key="5">
    <source>
        <dbReference type="ARBA" id="ARBA00022691"/>
    </source>
</evidence>
<dbReference type="InterPro" id="IPR012327">
    <property type="entry name" value="MeTrfase_D12"/>
</dbReference>
<evidence type="ECO:0000256" key="4">
    <source>
        <dbReference type="ARBA" id="ARBA00022679"/>
    </source>
</evidence>
<gene>
    <name evidence="9" type="ORF">SAMN04488509_102459</name>
</gene>
<evidence type="ECO:0000313" key="10">
    <source>
        <dbReference type="Proteomes" id="UP000199603"/>
    </source>
</evidence>
<keyword evidence="5 8" id="KW-0949">S-adenosyl-L-methionine</keyword>
<feature type="binding site" evidence="7">
    <location>
        <position position="71"/>
    </location>
    <ligand>
        <name>S-adenosyl-L-methionine</name>
        <dbReference type="ChEBI" id="CHEBI:59789"/>
    </ligand>
</feature>
<dbReference type="Gene3D" id="1.10.1020.10">
    <property type="entry name" value="Adenine-specific Methyltransferase, Domain 2"/>
    <property type="match status" value="1"/>
</dbReference>
<reference evidence="9 10" key="1">
    <citation type="submission" date="2016-10" db="EMBL/GenBank/DDBJ databases">
        <authorList>
            <person name="de Groot N.N."/>
        </authorList>
    </citation>
    <scope>NUCLEOTIDE SEQUENCE [LARGE SCALE GENOMIC DNA]</scope>
    <source>
        <strain evidence="9 10">DSM 16957</strain>
    </source>
</reference>
<name>A0A1G6URA2_9GAMM</name>
<feature type="binding site" evidence="7">
    <location>
        <position position="194"/>
    </location>
    <ligand>
        <name>S-adenosyl-L-methionine</name>
        <dbReference type="ChEBI" id="CHEBI:59789"/>
    </ligand>
</feature>
<dbReference type="GO" id="GO:0009007">
    <property type="term" value="F:site-specific DNA-methyltransferase (adenine-specific) activity"/>
    <property type="evidence" value="ECO:0007669"/>
    <property type="project" value="UniProtKB-UniRule"/>
</dbReference>
<dbReference type="InterPro" id="IPR023095">
    <property type="entry name" value="Ade_MeTrfase_dom_2"/>
</dbReference>
<keyword evidence="4 8" id="KW-0808">Transferase</keyword>
<protein>
    <recommendedName>
        <fullName evidence="2 8">Site-specific DNA-methyltransferase (adenine-specific)</fullName>
        <ecNumber evidence="2 8">2.1.1.72</ecNumber>
    </recommendedName>
</protein>
<dbReference type="Pfam" id="PF02086">
    <property type="entry name" value="MethyltransfD12"/>
    <property type="match status" value="1"/>
</dbReference>
<organism evidence="9 10">
    <name type="scientific">Aquimonas voraii</name>
    <dbReference type="NCBI Taxonomy" id="265719"/>
    <lineage>
        <taxon>Bacteria</taxon>
        <taxon>Pseudomonadati</taxon>
        <taxon>Pseudomonadota</taxon>
        <taxon>Gammaproteobacteria</taxon>
        <taxon>Lysobacterales</taxon>
        <taxon>Lysobacteraceae</taxon>
        <taxon>Aquimonas</taxon>
    </lineage>
</organism>
<dbReference type="GO" id="GO:0043565">
    <property type="term" value="F:sequence-specific DNA binding"/>
    <property type="evidence" value="ECO:0007669"/>
    <property type="project" value="TreeGrafter"/>
</dbReference>
<dbReference type="InterPro" id="IPR029063">
    <property type="entry name" value="SAM-dependent_MTases_sf"/>
</dbReference>
<feature type="binding site" evidence="7">
    <location>
        <position position="30"/>
    </location>
    <ligand>
        <name>S-adenosyl-L-methionine</name>
        <dbReference type="ChEBI" id="CHEBI:59789"/>
    </ligand>
</feature>
<dbReference type="EC" id="2.1.1.72" evidence="2 8"/>
<dbReference type="GO" id="GO:0006298">
    <property type="term" value="P:mismatch repair"/>
    <property type="evidence" value="ECO:0007669"/>
    <property type="project" value="TreeGrafter"/>
</dbReference>
<dbReference type="PANTHER" id="PTHR30481:SF3">
    <property type="entry name" value="DNA ADENINE METHYLASE"/>
    <property type="match status" value="1"/>
</dbReference>
<dbReference type="Proteomes" id="UP000199603">
    <property type="component" value="Unassembled WGS sequence"/>
</dbReference>
<evidence type="ECO:0000313" key="9">
    <source>
        <dbReference type="EMBL" id="SDD43928.1"/>
    </source>
</evidence>
<keyword evidence="10" id="KW-1185">Reference proteome</keyword>
<dbReference type="PRINTS" id="PR00505">
    <property type="entry name" value="D12N6MTFRASE"/>
</dbReference>
<dbReference type="SUPFAM" id="SSF53335">
    <property type="entry name" value="S-adenosyl-L-methionine-dependent methyltransferases"/>
    <property type="match status" value="1"/>
</dbReference>
<proteinExistence type="inferred from homology"/>
<dbReference type="Gene3D" id="3.40.50.150">
    <property type="entry name" value="Vaccinia Virus protein VP39"/>
    <property type="match status" value="1"/>
</dbReference>
<dbReference type="GO" id="GO:0032259">
    <property type="term" value="P:methylation"/>
    <property type="evidence" value="ECO:0007669"/>
    <property type="project" value="UniProtKB-KW"/>
</dbReference>
<dbReference type="STRING" id="265719.SAMN04488509_102459"/>
<evidence type="ECO:0000256" key="2">
    <source>
        <dbReference type="ARBA" id="ARBA00011900"/>
    </source>
</evidence>
<dbReference type="GO" id="GO:0009307">
    <property type="term" value="P:DNA restriction-modification system"/>
    <property type="evidence" value="ECO:0007669"/>
    <property type="project" value="InterPro"/>
</dbReference>
<comment type="similarity">
    <text evidence="1 8">Belongs to the N(4)/N(6)-methyltransferase family.</text>
</comment>
<evidence type="ECO:0000256" key="1">
    <source>
        <dbReference type="ARBA" id="ARBA00006594"/>
    </source>
</evidence>
<dbReference type="PROSITE" id="PS00092">
    <property type="entry name" value="N6_MTASE"/>
    <property type="match status" value="1"/>
</dbReference>
<evidence type="ECO:0000256" key="6">
    <source>
        <dbReference type="ARBA" id="ARBA00047942"/>
    </source>
</evidence>
<sequence length="282" mass="32354">MTTVAVEKTDSEKRRASFGPLPPLKWAGGKRWFVQRFQSLLPDTFNTYYEPFFGSGAVYFSLQPRSAVLSDINEELVNFYQVLQRGSSLFRRYLLEHARNHSLEYYYCVRSKVVRSPEARAARFLYLNRTCWNGLYRVNRCGEFNVPVGSKSAVILESDDFDRLRSLLSAATIRVQDFEVAIEQAESGDFVFIDPPYTVAHNNNGFVKYNETIFSWADQIRLRDAVLRAARRGVKLLITNAHHSSVVDLYRDFETVVVSRAGVIAGDAAARKRFEEIVIKCY</sequence>
<dbReference type="RefSeq" id="WP_218121212.1">
    <property type="nucleotide sequence ID" value="NZ_FNAG01000002.1"/>
</dbReference>
<evidence type="ECO:0000256" key="7">
    <source>
        <dbReference type="PIRSR" id="PIRSR000398-1"/>
    </source>
</evidence>
<dbReference type="PANTHER" id="PTHR30481">
    <property type="entry name" value="DNA ADENINE METHYLASE"/>
    <property type="match status" value="1"/>
</dbReference>
<dbReference type="EMBL" id="FNAG01000002">
    <property type="protein sequence ID" value="SDD43928.1"/>
    <property type="molecule type" value="Genomic_DNA"/>
</dbReference>
<keyword evidence="3 8" id="KW-0489">Methyltransferase</keyword>
<dbReference type="AlphaFoldDB" id="A0A1G6URA2"/>